<dbReference type="GO" id="GO:0003677">
    <property type="term" value="F:DNA binding"/>
    <property type="evidence" value="ECO:0007669"/>
    <property type="project" value="UniProtKB-UniRule"/>
</dbReference>
<dbReference type="GO" id="GO:0043571">
    <property type="term" value="P:maintenance of CRISPR repeat elements"/>
    <property type="evidence" value="ECO:0007669"/>
    <property type="project" value="UniProtKB-UniRule"/>
</dbReference>
<dbReference type="OrthoDB" id="9777169at2"/>
<feature type="domain" description="HNH Cas9-type" evidence="13">
    <location>
        <begin position="794"/>
        <end position="965"/>
    </location>
</feature>
<dbReference type="Gene3D" id="1.10.30.50">
    <property type="match status" value="1"/>
</dbReference>
<feature type="active site" description="Proton acceptor for HNH nuclease domain" evidence="12">
    <location>
        <position position="875"/>
    </location>
</feature>
<keyword evidence="15" id="KW-1185">Reference proteome</keyword>
<comment type="cofactor">
    <cofactor evidence="1">
        <name>Mg(2+)</name>
        <dbReference type="ChEBI" id="CHEBI:18420"/>
    </cofactor>
</comment>
<accession>A0A2I0R2N9</accession>
<dbReference type="Pfam" id="PF18541">
    <property type="entry name" value="RuvC_III"/>
    <property type="match status" value="1"/>
</dbReference>
<evidence type="ECO:0000256" key="8">
    <source>
        <dbReference type="ARBA" id="ARBA00023118"/>
    </source>
</evidence>
<comment type="domain">
    <text evidence="12">Has 2 endonuclease domains. The discontinuous RuvC-like domain cleaves the target DNA noncomplementary to crRNA while the HNH nuclease domain cleaves the target DNA complementary to crRNA.</text>
</comment>
<evidence type="ECO:0000256" key="3">
    <source>
        <dbReference type="ARBA" id="ARBA00022723"/>
    </source>
</evidence>
<dbReference type="EMBL" id="PJNI01000007">
    <property type="protein sequence ID" value="PKR80853.1"/>
    <property type="molecule type" value="Genomic_DNA"/>
</dbReference>
<gene>
    <name evidence="12" type="primary">cas9</name>
    <name evidence="14" type="ORF">CW751_06690</name>
</gene>
<keyword evidence="8 12" id="KW-0051">Antiviral defense</keyword>
<evidence type="ECO:0000256" key="10">
    <source>
        <dbReference type="ARBA" id="ARBA00023211"/>
    </source>
</evidence>
<keyword evidence="7 12" id="KW-0694">RNA-binding</keyword>
<comment type="similarity">
    <text evidence="12">Belongs to the CRISPR-associated Cas9 family.</text>
</comment>
<keyword evidence="2 12" id="KW-0540">Nuclease</keyword>
<comment type="function">
    <text evidence="12">CRISPR (clustered regularly interspaced short palindromic repeat) is an adaptive immune system that provides protection against mobile genetic elements (viruses, transposable elements and conjugative plasmids). CRISPR clusters contain spacers, sequences complementary to antecedent mobile elements, and target invading nucleic acids. CRISPR clusters are transcribed and processed into CRISPR RNA (crRNA). In type II CRISPR systems correct processing of pre-crRNA requires a trans-encoded small RNA (tracrRNA), endogenous ribonuclease 3 (rnc) and this protein. The tracrRNA serves as a guide for ribonuclease 3-aided processing of pre-crRNA. Subsequently Cas9/crRNA/tracrRNA endonucleolytically cleaves linear or circular dsDNA target complementary to the spacer; Cas9 is inactive in the absence of the 2 guide RNAs (gRNA). Cas9 recognizes the protospacer adjacent motif (PAM) in the CRISPR repeat sequences to help distinguish self versus nonself, as targets within the bacterial CRISPR locus do not have PAMs. PAM recognition is also required for catalytic activity.</text>
</comment>
<keyword evidence="3" id="KW-0479">Metal-binding</keyword>
<evidence type="ECO:0000256" key="11">
    <source>
        <dbReference type="ARBA" id="ARBA00046380"/>
    </source>
</evidence>
<dbReference type="Pfam" id="PF16593">
    <property type="entry name" value="Cas9-BH"/>
    <property type="match status" value="1"/>
</dbReference>
<name>A0A2I0R2N9_9FLAO</name>
<dbReference type="InterPro" id="IPR033114">
    <property type="entry name" value="HNH_CAS9"/>
</dbReference>
<dbReference type="RefSeq" id="WP_101334235.1">
    <property type="nucleotide sequence ID" value="NZ_PJNI01000007.1"/>
</dbReference>
<dbReference type="HAMAP" id="MF_01480">
    <property type="entry name" value="Cas9"/>
    <property type="match status" value="1"/>
</dbReference>
<dbReference type="GO" id="GO:0051607">
    <property type="term" value="P:defense response to virus"/>
    <property type="evidence" value="ECO:0007669"/>
    <property type="project" value="UniProtKB-UniRule"/>
</dbReference>
<dbReference type="InterPro" id="IPR041383">
    <property type="entry name" value="RuvC_III"/>
</dbReference>
<keyword evidence="6" id="KW-0460">Magnesium</keyword>
<keyword evidence="5 12" id="KW-0378">Hydrolase</keyword>
<evidence type="ECO:0000256" key="9">
    <source>
        <dbReference type="ARBA" id="ARBA00023125"/>
    </source>
</evidence>
<reference evidence="14 15" key="1">
    <citation type="submission" date="2017-12" db="EMBL/GenBank/DDBJ databases">
        <title>The draft genome sequence of Brumimicrobium saltpan LHR20.</title>
        <authorList>
            <person name="Do Z.-J."/>
            <person name="Luo H.-R."/>
        </authorList>
    </citation>
    <scope>NUCLEOTIDE SEQUENCE [LARGE SCALE GENOMIC DNA]</scope>
    <source>
        <strain evidence="14 15">LHR20</strain>
    </source>
</reference>
<dbReference type="GO" id="GO:0046872">
    <property type="term" value="F:metal ion binding"/>
    <property type="evidence" value="ECO:0007669"/>
    <property type="project" value="UniProtKB-UniRule"/>
</dbReference>
<evidence type="ECO:0000256" key="7">
    <source>
        <dbReference type="ARBA" id="ARBA00022884"/>
    </source>
</evidence>
<dbReference type="Proteomes" id="UP000236654">
    <property type="component" value="Unassembled WGS sequence"/>
</dbReference>
<organism evidence="14 15">
    <name type="scientific">Brumimicrobium salinarum</name>
    <dbReference type="NCBI Taxonomy" id="2058658"/>
    <lineage>
        <taxon>Bacteria</taxon>
        <taxon>Pseudomonadati</taxon>
        <taxon>Bacteroidota</taxon>
        <taxon>Flavobacteriia</taxon>
        <taxon>Flavobacteriales</taxon>
        <taxon>Crocinitomicaceae</taxon>
        <taxon>Brumimicrobium</taxon>
    </lineage>
</organism>
<comment type="caution">
    <text evidence="12">Lacks conserved residue(s) required for the propagation of feature annotation.</text>
</comment>
<protein>
    <recommendedName>
        <fullName evidence="12">CRISPR-associated endonuclease Cas9</fullName>
        <ecNumber evidence="12">3.1.-.-</ecNumber>
    </recommendedName>
</protein>
<sequence length="1477" mass="174117">MKRVLGLDLGTNSIGWALVENNFEEKEGKIIGLGSRIIPMDQGILGKFGEGNSISQTADRTKYRSARRLRERQLLRRERLHRVLNVMNFLPTHYSTNIDFKNKLGQFKKNTEPKLAWRKSSEGKYDFIFKDSFKEMIEEFKSNGINTNIPYDWTLYYLRKKAINQKVSKEELAWIILNFNQKRGYYQLRGEEEEENKNKLVEFYSLKVIDVNKDDVSNKKGEAWYSMTLENGWVYKRSSKTDLSDWKGKIKDFIVTTDINDDGSIKTNKEGDEKRSFRAPKEDDWTLVKKKTEQEIKLSGKTVGQYIFDNLLKNPEIKIKGKLIRTIERKFYKAELEKILDTQIKLQPNLFNEEIYHASIRELYKSNASHQVELMKRGFKHLLINDIIFYQRPLKSQKSLIGNCTLEKRFFKDKEGNVQIQNLKVIPKSNPYYQEFRVWQWLYNLKIYTNENNKNVTESFIKNQKDLVKLFDFLMTKKEVNHIDLLKFFIEPAVKEKFPKAKPKAFKNELLKEIAKYRWNYVYDSDKNESKYYPMNETGYEIKRRLSKVIDVPKNFLTQEVELQLWHIIYSVIDKIEFKKALITFAKKHKLNEESFLDNFLKFKPFDSEYGKYSEKAIKKLLLLMRAEKYWEWERIDDKIKDRIDKIITGEYDKEIKNRVREKSINLTQKDHFQGLQLWLAQYIIYDRHSESENNDYWSTPNDIEEYLKEFKQHSLRNPIVEQVVTETLRVVKDIWKNYGNGGENYFDEIHVELGRDMKNSADSRKHLSDIISKNENTNIRIKTILNELLNDSSVENVRPYSPMQQEALKIYEDGILNSGIEIPDEIEKISKKSEPTKSEVQRYKLWLEQKYRSPYTGRPIPISKLFTSAYEIEHVIPQSRYFDDSFTNKVICEAEVNSLKDRQLGLEFIKNHFGQKVHTTFGEVEILSEGAYTDFVKENYQKNRNKRDKLLLEEIPEKMIERQLNDTRYISKFVSSLLSNLVRSTKNDEGINSKNLIPLNGKITNKLKHDWGLNDVWNELILPRFERLNKITNSNDYTSWNEKHQKFLPTVPLELARGFNKKRIDHRHHALDALVIACASRNHVNLLNNKHAKSKNERYDLQHKLRNTAVWIDDQGHKRTKFTTFKKPWNSYTSDSKSKLEEIIISFKQNLRVINKATNYYEKIIDNKKTKVKQDGLNWAIRKPMHKEMVYGKVDLPRIKVPKGKVLTAIRESLDPSFKTSRIESITDSGIQKILLNHLQTYDEPRFNFSGNKVSEQISKRKELIKNKQLKEHPELAFSPEGVQDMNNNITNLNDGKLHQPILKVRVFEVGSKFQVGYDGNKSRKYVEAAKGTNLFFAIYWDENKQKRNFETIPLNVVIERQKQGLSSVPEINERGHHLIFHLSPNDLVYVPDIDDIHSRKSIINSKNIYKMVSSTGSECHFIHANIAHLIKTYESKTKIGELGSLNKQELTLDNTIRIKEQCLKLKTNRLGEVLV</sequence>
<keyword evidence="9 12" id="KW-0238">DNA-binding</keyword>
<dbReference type="InterPro" id="IPR003615">
    <property type="entry name" value="HNH_nuc"/>
</dbReference>
<evidence type="ECO:0000313" key="14">
    <source>
        <dbReference type="EMBL" id="PKR80853.1"/>
    </source>
</evidence>
<dbReference type="InterPro" id="IPR036397">
    <property type="entry name" value="RNaseH_sf"/>
</dbReference>
<dbReference type="NCBIfam" id="TIGR01865">
    <property type="entry name" value="cas_Csn1"/>
    <property type="match status" value="1"/>
</dbReference>
<dbReference type="InterPro" id="IPR032239">
    <property type="entry name" value="Cas9-BH"/>
</dbReference>
<dbReference type="Pfam" id="PF13395">
    <property type="entry name" value="HNH_4"/>
    <property type="match status" value="1"/>
</dbReference>
<proteinExistence type="inferred from homology"/>
<dbReference type="InterPro" id="IPR028629">
    <property type="entry name" value="Cas9"/>
</dbReference>
<dbReference type="GO" id="GO:0004519">
    <property type="term" value="F:endonuclease activity"/>
    <property type="evidence" value="ECO:0007669"/>
    <property type="project" value="UniProtKB-UniRule"/>
</dbReference>
<evidence type="ECO:0000256" key="1">
    <source>
        <dbReference type="ARBA" id="ARBA00001946"/>
    </source>
</evidence>
<dbReference type="EC" id="3.1.-.-" evidence="12"/>
<evidence type="ECO:0000256" key="5">
    <source>
        <dbReference type="ARBA" id="ARBA00022801"/>
    </source>
</evidence>
<comment type="subunit">
    <text evidence="11 12">Monomer. Binds crRNA and tracrRNA.</text>
</comment>
<dbReference type="PROSITE" id="PS51749">
    <property type="entry name" value="HNH_CAS9"/>
    <property type="match status" value="1"/>
</dbReference>
<comment type="caution">
    <text evidence="14">The sequence shown here is derived from an EMBL/GenBank/DDBJ whole genome shotgun (WGS) entry which is preliminary data.</text>
</comment>
<dbReference type="GO" id="GO:0003723">
    <property type="term" value="F:RNA binding"/>
    <property type="evidence" value="ECO:0007669"/>
    <property type="project" value="UniProtKB-UniRule"/>
</dbReference>
<keyword evidence="10" id="KW-0464">Manganese</keyword>
<evidence type="ECO:0000313" key="15">
    <source>
        <dbReference type="Proteomes" id="UP000236654"/>
    </source>
</evidence>
<dbReference type="GO" id="GO:0016787">
    <property type="term" value="F:hydrolase activity"/>
    <property type="evidence" value="ECO:0007669"/>
    <property type="project" value="UniProtKB-KW"/>
</dbReference>
<keyword evidence="4 12" id="KW-0255">Endonuclease</keyword>
<evidence type="ECO:0000256" key="2">
    <source>
        <dbReference type="ARBA" id="ARBA00022722"/>
    </source>
</evidence>
<evidence type="ECO:0000256" key="4">
    <source>
        <dbReference type="ARBA" id="ARBA00022759"/>
    </source>
</evidence>
<evidence type="ECO:0000259" key="13">
    <source>
        <dbReference type="PROSITE" id="PS51749"/>
    </source>
</evidence>
<feature type="active site" description="For RuvC-like nuclease domain" evidence="12">
    <location>
        <position position="8"/>
    </location>
</feature>
<evidence type="ECO:0000256" key="12">
    <source>
        <dbReference type="HAMAP-Rule" id="MF_01480"/>
    </source>
</evidence>
<evidence type="ECO:0000256" key="6">
    <source>
        <dbReference type="ARBA" id="ARBA00022842"/>
    </source>
</evidence>
<dbReference type="Gene3D" id="3.30.420.10">
    <property type="entry name" value="Ribonuclease H-like superfamily/Ribonuclease H"/>
    <property type="match status" value="3"/>
</dbReference>